<dbReference type="EMBL" id="JABSTV010001254">
    <property type="protein sequence ID" value="KAH7939467.1"/>
    <property type="molecule type" value="Genomic_DNA"/>
</dbReference>
<reference evidence="2" key="1">
    <citation type="journal article" date="2020" name="Cell">
        <title>Large-Scale Comparative Analyses of Tick Genomes Elucidate Their Genetic Diversity and Vector Capacities.</title>
        <authorList>
            <consortium name="Tick Genome and Microbiome Consortium (TIGMIC)"/>
            <person name="Jia N."/>
            <person name="Wang J."/>
            <person name="Shi W."/>
            <person name="Du L."/>
            <person name="Sun Y."/>
            <person name="Zhan W."/>
            <person name="Jiang J.F."/>
            <person name="Wang Q."/>
            <person name="Zhang B."/>
            <person name="Ji P."/>
            <person name="Bell-Sakyi L."/>
            <person name="Cui X.M."/>
            <person name="Yuan T.T."/>
            <person name="Jiang B.G."/>
            <person name="Yang W.F."/>
            <person name="Lam T.T."/>
            <person name="Chang Q.C."/>
            <person name="Ding S.J."/>
            <person name="Wang X.J."/>
            <person name="Zhu J.G."/>
            <person name="Ruan X.D."/>
            <person name="Zhao L."/>
            <person name="Wei J.T."/>
            <person name="Ye R.Z."/>
            <person name="Que T.C."/>
            <person name="Du C.H."/>
            <person name="Zhou Y.H."/>
            <person name="Cheng J.X."/>
            <person name="Dai P.F."/>
            <person name="Guo W.B."/>
            <person name="Han X.H."/>
            <person name="Huang E.J."/>
            <person name="Li L.F."/>
            <person name="Wei W."/>
            <person name="Gao Y.C."/>
            <person name="Liu J.Z."/>
            <person name="Shao H.Z."/>
            <person name="Wang X."/>
            <person name="Wang C.C."/>
            <person name="Yang T.C."/>
            <person name="Huo Q.B."/>
            <person name="Li W."/>
            <person name="Chen H.Y."/>
            <person name="Chen S.E."/>
            <person name="Zhou L.G."/>
            <person name="Ni X.B."/>
            <person name="Tian J.H."/>
            <person name="Sheng Y."/>
            <person name="Liu T."/>
            <person name="Pan Y.S."/>
            <person name="Xia L.Y."/>
            <person name="Li J."/>
            <person name="Zhao F."/>
            <person name="Cao W.C."/>
        </authorList>
    </citation>
    <scope>NUCLEOTIDE SEQUENCE</scope>
    <source>
        <strain evidence="2">Rsan-2018</strain>
    </source>
</reference>
<reference evidence="2" key="2">
    <citation type="submission" date="2021-09" db="EMBL/GenBank/DDBJ databases">
        <authorList>
            <person name="Jia N."/>
            <person name="Wang J."/>
            <person name="Shi W."/>
            <person name="Du L."/>
            <person name="Sun Y."/>
            <person name="Zhan W."/>
            <person name="Jiang J."/>
            <person name="Wang Q."/>
            <person name="Zhang B."/>
            <person name="Ji P."/>
            <person name="Sakyi L.B."/>
            <person name="Cui X."/>
            <person name="Yuan T."/>
            <person name="Jiang B."/>
            <person name="Yang W."/>
            <person name="Lam T.T.-Y."/>
            <person name="Chang Q."/>
            <person name="Ding S."/>
            <person name="Wang X."/>
            <person name="Zhu J."/>
            <person name="Ruan X."/>
            <person name="Zhao L."/>
            <person name="Wei J."/>
            <person name="Que T."/>
            <person name="Du C."/>
            <person name="Cheng J."/>
            <person name="Dai P."/>
            <person name="Han X."/>
            <person name="Huang E."/>
            <person name="Gao Y."/>
            <person name="Liu J."/>
            <person name="Shao H."/>
            <person name="Ye R."/>
            <person name="Li L."/>
            <person name="Wei W."/>
            <person name="Wang X."/>
            <person name="Wang C."/>
            <person name="Huo Q."/>
            <person name="Li W."/>
            <person name="Guo W."/>
            <person name="Chen H."/>
            <person name="Chen S."/>
            <person name="Zhou L."/>
            <person name="Zhou L."/>
            <person name="Ni X."/>
            <person name="Tian J."/>
            <person name="Zhou Y."/>
            <person name="Sheng Y."/>
            <person name="Liu T."/>
            <person name="Pan Y."/>
            <person name="Xia L."/>
            <person name="Li J."/>
            <person name="Zhao F."/>
            <person name="Cao W."/>
        </authorList>
    </citation>
    <scope>NUCLEOTIDE SEQUENCE</scope>
    <source>
        <strain evidence="2">Rsan-2018</strain>
        <tissue evidence="2">Larvae</tissue>
    </source>
</reference>
<dbReference type="Gene3D" id="1.10.10.580">
    <property type="entry name" value="Structural maintenance of chromosome 1. Chain E"/>
    <property type="match status" value="1"/>
</dbReference>
<feature type="domain" description="Rad21/Rec8-like protein C-terminal eukaryotic" evidence="1">
    <location>
        <begin position="80"/>
        <end position="121"/>
    </location>
</feature>
<evidence type="ECO:0000313" key="3">
    <source>
        <dbReference type="Proteomes" id="UP000821837"/>
    </source>
</evidence>
<accession>A0A9D4PFD7</accession>
<organism evidence="2 3">
    <name type="scientific">Rhipicephalus sanguineus</name>
    <name type="common">Brown dog tick</name>
    <name type="synonym">Ixodes sanguineus</name>
    <dbReference type="NCBI Taxonomy" id="34632"/>
    <lineage>
        <taxon>Eukaryota</taxon>
        <taxon>Metazoa</taxon>
        <taxon>Ecdysozoa</taxon>
        <taxon>Arthropoda</taxon>
        <taxon>Chelicerata</taxon>
        <taxon>Arachnida</taxon>
        <taxon>Acari</taxon>
        <taxon>Parasitiformes</taxon>
        <taxon>Ixodida</taxon>
        <taxon>Ixodoidea</taxon>
        <taxon>Ixodidae</taxon>
        <taxon>Rhipicephalinae</taxon>
        <taxon>Rhipicephalus</taxon>
        <taxon>Rhipicephalus</taxon>
    </lineage>
</organism>
<protein>
    <recommendedName>
        <fullName evidence="1">Rad21/Rec8-like protein C-terminal eukaryotic domain-containing protein</fullName>
    </recommendedName>
</protein>
<dbReference type="SUPFAM" id="SSF46785">
    <property type="entry name" value="Winged helix' DNA-binding domain"/>
    <property type="match status" value="1"/>
</dbReference>
<sequence>MAGDGLTRAVSRLRQPRRGVVVLLATPAMRVCAPPEAPTLRPEAFEEAPLAERGQLSKVWGRLQQFVDEHGMCTMSTLVTPDVFNRRTVASCFGALLRLHKRRLVHLSQDHPYGPIVIEVNQQEEGTPPMARHPSP</sequence>
<dbReference type="Pfam" id="PF04824">
    <property type="entry name" value="Rad21_Rec8"/>
    <property type="match status" value="1"/>
</dbReference>
<dbReference type="AlphaFoldDB" id="A0A9D4PFD7"/>
<proteinExistence type="predicted"/>
<evidence type="ECO:0000313" key="2">
    <source>
        <dbReference type="EMBL" id="KAH7939467.1"/>
    </source>
</evidence>
<dbReference type="InterPro" id="IPR036390">
    <property type="entry name" value="WH_DNA-bd_sf"/>
</dbReference>
<dbReference type="InterPro" id="IPR006909">
    <property type="entry name" value="Rad21/Rec8_C_eu"/>
</dbReference>
<comment type="caution">
    <text evidence="2">The sequence shown here is derived from an EMBL/GenBank/DDBJ whole genome shotgun (WGS) entry which is preliminary data.</text>
</comment>
<name>A0A9D4PFD7_RHISA</name>
<dbReference type="Proteomes" id="UP000821837">
    <property type="component" value="Chromosome 8"/>
</dbReference>
<dbReference type="InterPro" id="IPR023093">
    <property type="entry name" value="ScpA-like_C"/>
</dbReference>
<gene>
    <name evidence="2" type="ORF">HPB52_012773</name>
</gene>
<evidence type="ECO:0000259" key="1">
    <source>
        <dbReference type="Pfam" id="PF04824"/>
    </source>
</evidence>
<keyword evidence="3" id="KW-1185">Reference proteome</keyword>